<organism evidence="6 7">
    <name type="scientific">Hohenbuehelia grisea</name>
    <dbReference type="NCBI Taxonomy" id="104357"/>
    <lineage>
        <taxon>Eukaryota</taxon>
        <taxon>Fungi</taxon>
        <taxon>Dikarya</taxon>
        <taxon>Basidiomycota</taxon>
        <taxon>Agaricomycotina</taxon>
        <taxon>Agaricomycetes</taxon>
        <taxon>Agaricomycetidae</taxon>
        <taxon>Agaricales</taxon>
        <taxon>Pleurotineae</taxon>
        <taxon>Pleurotaceae</taxon>
        <taxon>Hohenbuehelia</taxon>
    </lineage>
</organism>
<proteinExistence type="inferred from homology"/>
<protein>
    <recommendedName>
        <fullName evidence="5">Peptidase A1 domain-containing protein</fullName>
    </recommendedName>
</protein>
<comment type="similarity">
    <text evidence="1 3">Belongs to the peptidase A1 family.</text>
</comment>
<dbReference type="PRINTS" id="PR00792">
    <property type="entry name" value="PEPSIN"/>
</dbReference>
<evidence type="ECO:0000256" key="4">
    <source>
        <dbReference type="SAM" id="SignalP"/>
    </source>
</evidence>
<evidence type="ECO:0000256" key="3">
    <source>
        <dbReference type="RuleBase" id="RU000454"/>
    </source>
</evidence>
<keyword evidence="2 3" id="KW-0064">Aspartyl protease</keyword>
<sequence length="389" mass="40485">MRLLKSLSVVSAAAAWAKADPAPVPQTIQLSSRVAPRGASLKSRALSPTTIPLADFFLGTDLQWFGNISVGTPPQDITVVFDTGSVTLEFVSTACGAPCSKQKAFDSSKSSTFVDTGRTSSITFSTGVGVDPVIGANYRLTLRGARDTVGIGGLSAPNIDFSVITNQTPKFGIDPFSGIQGMGASAAGIFAALVNQGLPSLFSLFLTPNSVGKAEMTLGGIDTSKFTGSLTFASLPANAGRTWQLVSPQLSVNGKTSTVLRRSRTIIFDSGTSNILFSTDTANAIYALISPDIKPNPDEPGTYGIACNRIASLPASIDIAFTAQNGQPFNLTIPSNELSVGPFTGNPALCQTLINAFDGLELVGGSLLKHYYSVWDVGGKRMGFAPNGL</sequence>
<keyword evidence="7" id="KW-1185">Reference proteome</keyword>
<feature type="signal peptide" evidence="4">
    <location>
        <begin position="1"/>
        <end position="19"/>
    </location>
</feature>
<evidence type="ECO:0000256" key="1">
    <source>
        <dbReference type="ARBA" id="ARBA00007447"/>
    </source>
</evidence>
<gene>
    <name evidence="6" type="ORF">HGRIS_010341</name>
</gene>
<reference evidence="7" key="1">
    <citation type="submission" date="2024-06" db="EMBL/GenBank/DDBJ databases">
        <title>Multi-omics analyses provide insights into the biosynthesis of the anticancer antibiotic pleurotin in Hohenbuehelia grisea.</title>
        <authorList>
            <person name="Weaver J.A."/>
            <person name="Alberti F."/>
        </authorList>
    </citation>
    <scope>NUCLEOTIDE SEQUENCE [LARGE SCALE GENOMIC DNA]</scope>
    <source>
        <strain evidence="7">T-177</strain>
    </source>
</reference>
<feature type="chain" id="PRO_5046617390" description="Peptidase A1 domain-containing protein" evidence="4">
    <location>
        <begin position="20"/>
        <end position="389"/>
    </location>
</feature>
<dbReference type="EMBL" id="JASNQZ010000012">
    <property type="protein sequence ID" value="KAL0950379.1"/>
    <property type="molecule type" value="Genomic_DNA"/>
</dbReference>
<evidence type="ECO:0000259" key="5">
    <source>
        <dbReference type="PROSITE" id="PS51767"/>
    </source>
</evidence>
<dbReference type="InterPro" id="IPR033121">
    <property type="entry name" value="PEPTIDASE_A1"/>
</dbReference>
<dbReference type="Pfam" id="PF00026">
    <property type="entry name" value="Asp"/>
    <property type="match status" value="1"/>
</dbReference>
<name>A0ABR3J421_9AGAR</name>
<dbReference type="PANTHER" id="PTHR47966:SF51">
    <property type="entry name" value="BETA-SITE APP-CLEAVING ENZYME, ISOFORM A-RELATED"/>
    <property type="match status" value="1"/>
</dbReference>
<evidence type="ECO:0000313" key="6">
    <source>
        <dbReference type="EMBL" id="KAL0950379.1"/>
    </source>
</evidence>
<evidence type="ECO:0000313" key="7">
    <source>
        <dbReference type="Proteomes" id="UP001556367"/>
    </source>
</evidence>
<dbReference type="InterPro" id="IPR021109">
    <property type="entry name" value="Peptidase_aspartic_dom_sf"/>
</dbReference>
<accession>A0ABR3J421</accession>
<dbReference type="PROSITE" id="PS51767">
    <property type="entry name" value="PEPTIDASE_A1"/>
    <property type="match status" value="1"/>
</dbReference>
<keyword evidence="3" id="KW-0378">Hydrolase</keyword>
<feature type="domain" description="Peptidase A1" evidence="5">
    <location>
        <begin position="64"/>
        <end position="385"/>
    </location>
</feature>
<dbReference type="InterPro" id="IPR001461">
    <property type="entry name" value="Aspartic_peptidase_A1"/>
</dbReference>
<dbReference type="CDD" id="cd05471">
    <property type="entry name" value="pepsin_like"/>
    <property type="match status" value="1"/>
</dbReference>
<dbReference type="InterPro" id="IPR034164">
    <property type="entry name" value="Pepsin-like_dom"/>
</dbReference>
<comment type="caution">
    <text evidence="6">The sequence shown here is derived from an EMBL/GenBank/DDBJ whole genome shotgun (WGS) entry which is preliminary data.</text>
</comment>
<dbReference type="PROSITE" id="PS00141">
    <property type="entry name" value="ASP_PROTEASE"/>
    <property type="match status" value="1"/>
</dbReference>
<evidence type="ECO:0000256" key="2">
    <source>
        <dbReference type="ARBA" id="ARBA00022750"/>
    </source>
</evidence>
<dbReference type="Proteomes" id="UP001556367">
    <property type="component" value="Unassembled WGS sequence"/>
</dbReference>
<keyword evidence="4" id="KW-0732">Signal</keyword>
<dbReference type="InterPro" id="IPR001969">
    <property type="entry name" value="Aspartic_peptidase_AS"/>
</dbReference>
<keyword evidence="3" id="KW-0645">Protease</keyword>
<dbReference type="SUPFAM" id="SSF50630">
    <property type="entry name" value="Acid proteases"/>
    <property type="match status" value="1"/>
</dbReference>
<dbReference type="Gene3D" id="2.40.70.10">
    <property type="entry name" value="Acid Proteases"/>
    <property type="match status" value="2"/>
</dbReference>
<dbReference type="PANTHER" id="PTHR47966">
    <property type="entry name" value="BETA-SITE APP-CLEAVING ENZYME, ISOFORM A-RELATED"/>
    <property type="match status" value="1"/>
</dbReference>